<dbReference type="AlphaFoldDB" id="A0A8J6CA15"/>
<proteinExistence type="predicted"/>
<dbReference type="Proteomes" id="UP000751190">
    <property type="component" value="Unassembled WGS sequence"/>
</dbReference>
<accession>A0A8J6CA15</accession>
<reference evidence="2" key="1">
    <citation type="submission" date="2021-05" db="EMBL/GenBank/DDBJ databases">
        <title>The genome of the haptophyte Pavlova lutheri (Diacronema luteri, Pavlovales) - a model for lipid biosynthesis in eukaryotic algae.</title>
        <authorList>
            <person name="Hulatt C.J."/>
            <person name="Posewitz M.C."/>
        </authorList>
    </citation>
    <scope>NUCLEOTIDE SEQUENCE</scope>
    <source>
        <strain evidence="2">NIVA-4/92</strain>
    </source>
</reference>
<dbReference type="EMBL" id="JAGTXO010000011">
    <property type="protein sequence ID" value="KAG8465099.1"/>
    <property type="molecule type" value="Genomic_DNA"/>
</dbReference>
<comment type="caution">
    <text evidence="2">The sequence shown here is derived from an EMBL/GenBank/DDBJ whole genome shotgun (WGS) entry which is preliminary data.</text>
</comment>
<keyword evidence="3" id="KW-1185">Reference proteome</keyword>
<evidence type="ECO:0000313" key="3">
    <source>
        <dbReference type="Proteomes" id="UP000751190"/>
    </source>
</evidence>
<feature type="coiled-coil region" evidence="1">
    <location>
        <begin position="5"/>
        <end position="88"/>
    </location>
</feature>
<protein>
    <submittedName>
        <fullName evidence="2">Uncharacterized protein</fullName>
    </submittedName>
</protein>
<evidence type="ECO:0000256" key="1">
    <source>
        <dbReference type="SAM" id="Coils"/>
    </source>
</evidence>
<evidence type="ECO:0000313" key="2">
    <source>
        <dbReference type="EMBL" id="KAG8465099.1"/>
    </source>
</evidence>
<name>A0A8J6CA15_DIALT</name>
<keyword evidence="1" id="KW-0175">Coiled coil</keyword>
<gene>
    <name evidence="2" type="ORF">KFE25_012462</name>
</gene>
<organism evidence="2 3">
    <name type="scientific">Diacronema lutheri</name>
    <name type="common">Unicellular marine alga</name>
    <name type="synonym">Monochrysis lutheri</name>
    <dbReference type="NCBI Taxonomy" id="2081491"/>
    <lineage>
        <taxon>Eukaryota</taxon>
        <taxon>Haptista</taxon>
        <taxon>Haptophyta</taxon>
        <taxon>Pavlovophyceae</taxon>
        <taxon>Pavlovales</taxon>
        <taxon>Pavlovaceae</taxon>
        <taxon>Diacronema</taxon>
    </lineage>
</organism>
<sequence length="188" mass="20675">MHDELSRLDIANRELQQELDAARRTAEAARSACAAAQDEQATAVNHALRADQRAVSLAVALENERGRADRAEALAHALELELRKARRSALDNDRLAAELRAVEGRAIRERQQAELNVRLLYEEQEARARADAERERLAHRVLQLDDDVARLARAATAASAYPAAWATPAQGVPYFAGPDVSLPLNPFA</sequence>